<proteinExistence type="predicted"/>
<feature type="region of interest" description="Disordered" evidence="1">
    <location>
        <begin position="1"/>
        <end position="29"/>
    </location>
</feature>
<keyword evidence="3" id="KW-1185">Reference proteome</keyword>
<sequence>MALSLNTGRPVAEGIPKGSSSEPVTPKDTSAYIIRKRPTYLDSDGNVCLVTTEPQAVVRDEETLSDTERPTESMAEQEEGPSDSDTQINSGHLASTFVILCAASYMIFTVTNKDIIQ</sequence>
<gene>
    <name evidence="2" type="ORF">IRJ41_005141</name>
</gene>
<accession>A0A9W7TKF3</accession>
<protein>
    <submittedName>
        <fullName evidence="2">Uncharacterized protein</fullName>
    </submittedName>
</protein>
<organism evidence="2 3">
    <name type="scientific">Triplophysa rosa</name>
    <name type="common">Cave loach</name>
    <dbReference type="NCBI Taxonomy" id="992332"/>
    <lineage>
        <taxon>Eukaryota</taxon>
        <taxon>Metazoa</taxon>
        <taxon>Chordata</taxon>
        <taxon>Craniata</taxon>
        <taxon>Vertebrata</taxon>
        <taxon>Euteleostomi</taxon>
        <taxon>Actinopterygii</taxon>
        <taxon>Neopterygii</taxon>
        <taxon>Teleostei</taxon>
        <taxon>Ostariophysi</taxon>
        <taxon>Cypriniformes</taxon>
        <taxon>Nemacheilidae</taxon>
        <taxon>Triplophysa</taxon>
    </lineage>
</organism>
<dbReference type="AlphaFoldDB" id="A0A9W7TKF3"/>
<name>A0A9W7TKF3_TRIRA</name>
<dbReference type="Proteomes" id="UP001059041">
    <property type="component" value="Linkage Group LG14"/>
</dbReference>
<evidence type="ECO:0000256" key="1">
    <source>
        <dbReference type="SAM" id="MobiDB-lite"/>
    </source>
</evidence>
<reference evidence="2" key="1">
    <citation type="submission" date="2021-02" db="EMBL/GenBank/DDBJ databases">
        <title>Comparative genomics reveals that relaxation of natural selection precedes convergent phenotypic evolution of cavefish.</title>
        <authorList>
            <person name="Peng Z."/>
        </authorList>
    </citation>
    <scope>NUCLEOTIDE SEQUENCE</scope>
    <source>
        <tissue evidence="2">Muscle</tissue>
    </source>
</reference>
<evidence type="ECO:0000313" key="2">
    <source>
        <dbReference type="EMBL" id="KAI7800518.1"/>
    </source>
</evidence>
<dbReference type="EMBL" id="JAFHDT010000014">
    <property type="protein sequence ID" value="KAI7800518.1"/>
    <property type="molecule type" value="Genomic_DNA"/>
</dbReference>
<comment type="caution">
    <text evidence="2">The sequence shown here is derived from an EMBL/GenBank/DDBJ whole genome shotgun (WGS) entry which is preliminary data.</text>
</comment>
<evidence type="ECO:0000313" key="3">
    <source>
        <dbReference type="Proteomes" id="UP001059041"/>
    </source>
</evidence>
<feature type="region of interest" description="Disordered" evidence="1">
    <location>
        <begin position="56"/>
        <end position="89"/>
    </location>
</feature>
<feature type="compositionally biased region" description="Basic and acidic residues" evidence="1">
    <location>
        <begin position="58"/>
        <end position="71"/>
    </location>
</feature>